<name>A0A0D0IT00_9BACT</name>
<comment type="caution">
    <text evidence="1">The sequence shown here is derived from an EMBL/GenBank/DDBJ whole genome shotgun (WGS) entry which is preliminary data.</text>
</comment>
<dbReference type="Proteomes" id="UP000032046">
    <property type="component" value="Unassembled WGS sequence"/>
</dbReference>
<proteinExistence type="predicted"/>
<evidence type="ECO:0000313" key="1">
    <source>
        <dbReference type="EMBL" id="KIP60049.1"/>
    </source>
</evidence>
<dbReference type="AlphaFoldDB" id="A0A0D0IT00"/>
<reference evidence="1 2" key="1">
    <citation type="submission" date="2015-01" db="EMBL/GenBank/DDBJ databases">
        <title>Comparative genomics of non-oral Prevotella species.</title>
        <authorList>
            <person name="Accetto T."/>
            <person name="Nograsek B."/>
            <person name="Avgustin G."/>
        </authorList>
    </citation>
    <scope>NUCLEOTIDE SEQUENCE [LARGE SCALE GENOMIC DNA]</scope>
    <source>
        <strain evidence="1 2">P5-119</strain>
    </source>
</reference>
<protein>
    <submittedName>
        <fullName evidence="1">Uncharacterized protein</fullName>
    </submittedName>
</protein>
<sequence>MHPLLRTNAVTKQLLSQKERQKKEFFEKITINREVVVQEAGFFSTLYYIGVMDKGVLGRTKPINF</sequence>
<keyword evidence="2" id="KW-1185">Reference proteome</keyword>
<evidence type="ECO:0000313" key="2">
    <source>
        <dbReference type="Proteomes" id="UP000032046"/>
    </source>
</evidence>
<accession>A0A0D0IT00</accession>
<dbReference type="EMBL" id="JXQK01000088">
    <property type="protein sequence ID" value="KIP60049.1"/>
    <property type="molecule type" value="Genomic_DNA"/>
</dbReference>
<gene>
    <name evidence="1" type="ORF">ST44_11895</name>
</gene>
<organism evidence="1 2">
    <name type="scientific">Prevotella pectinovora</name>
    <dbReference type="NCBI Taxonomy" id="1602169"/>
    <lineage>
        <taxon>Bacteria</taxon>
        <taxon>Pseudomonadati</taxon>
        <taxon>Bacteroidota</taxon>
        <taxon>Bacteroidia</taxon>
        <taxon>Bacteroidales</taxon>
        <taxon>Prevotellaceae</taxon>
        <taxon>Prevotella</taxon>
    </lineage>
</organism>